<sequence>MLQLKSTLIEFLKCKVGDGCNTSFWYDTWTNFGQLITFIGDAGPRQLRIRKDAKVADAVRNGDWNLPAARSNNSLTLLAALTELPAPTSTSGADSFLWRNATGNFSSSFSSKETWEQLRVHSPPVPLAAVVWFCEHVPRFSFITWLAVLQRFPTRDHLRGWGMNILAACVLCSTGLESHHHMFFNCSYSSEIWCSFASRVLPIPPRSIDEAISQILLLNQPHQAMDSAILKLLLQTVVYHLWKERNSRIFSATSSPPAALRLVMDRSMRDKLLSFPGHSVDSSLFLTYFTRFWPHL</sequence>
<dbReference type="GeneID" id="109125941"/>
<protein>
    <submittedName>
        <fullName evidence="3">Uncharacterized protein LOC109125941</fullName>
    </submittedName>
</protein>
<name>A0ABM1QC13_CAMSA</name>
<reference evidence="3" key="2">
    <citation type="submission" date="2025-08" db="UniProtKB">
        <authorList>
            <consortium name="RefSeq"/>
        </authorList>
    </citation>
    <scope>IDENTIFICATION</scope>
    <source>
        <tissue evidence="3">Leaf</tissue>
    </source>
</reference>
<evidence type="ECO:0000259" key="1">
    <source>
        <dbReference type="Pfam" id="PF13966"/>
    </source>
</evidence>
<accession>A0ABM1QC13</accession>
<dbReference type="Pfam" id="PF13966">
    <property type="entry name" value="zf-RVT"/>
    <property type="match status" value="1"/>
</dbReference>
<proteinExistence type="predicted"/>
<evidence type="ECO:0000313" key="3">
    <source>
        <dbReference type="RefSeq" id="XP_019084301.1"/>
    </source>
</evidence>
<evidence type="ECO:0000313" key="2">
    <source>
        <dbReference type="Proteomes" id="UP000694864"/>
    </source>
</evidence>
<organism evidence="2 3">
    <name type="scientific">Camelina sativa</name>
    <name type="common">False flax</name>
    <name type="synonym">Myagrum sativum</name>
    <dbReference type="NCBI Taxonomy" id="90675"/>
    <lineage>
        <taxon>Eukaryota</taxon>
        <taxon>Viridiplantae</taxon>
        <taxon>Streptophyta</taxon>
        <taxon>Embryophyta</taxon>
        <taxon>Tracheophyta</taxon>
        <taxon>Spermatophyta</taxon>
        <taxon>Magnoliopsida</taxon>
        <taxon>eudicotyledons</taxon>
        <taxon>Gunneridae</taxon>
        <taxon>Pentapetalae</taxon>
        <taxon>rosids</taxon>
        <taxon>malvids</taxon>
        <taxon>Brassicales</taxon>
        <taxon>Brassicaceae</taxon>
        <taxon>Camelineae</taxon>
        <taxon>Camelina</taxon>
    </lineage>
</organism>
<feature type="domain" description="Reverse transcriptase zinc-binding" evidence="1">
    <location>
        <begin position="109"/>
        <end position="193"/>
    </location>
</feature>
<gene>
    <name evidence="3" type="primary">LOC109125941</name>
</gene>
<reference evidence="2" key="1">
    <citation type="journal article" date="2014" name="Nat. Commun.">
        <title>The emerging biofuel crop Camelina sativa retains a highly undifferentiated hexaploid genome structure.</title>
        <authorList>
            <person name="Kagale S."/>
            <person name="Koh C."/>
            <person name="Nixon J."/>
            <person name="Bollina V."/>
            <person name="Clarke W.E."/>
            <person name="Tuteja R."/>
            <person name="Spillane C."/>
            <person name="Robinson S.J."/>
            <person name="Links M.G."/>
            <person name="Clarke C."/>
            <person name="Higgins E.E."/>
            <person name="Huebert T."/>
            <person name="Sharpe A.G."/>
            <person name="Parkin I.A."/>
        </authorList>
    </citation>
    <scope>NUCLEOTIDE SEQUENCE [LARGE SCALE GENOMIC DNA]</scope>
    <source>
        <strain evidence="2">cv. DH55</strain>
    </source>
</reference>
<dbReference type="PANTHER" id="PTHR33116:SF84">
    <property type="entry name" value="RNA-DIRECTED DNA POLYMERASE"/>
    <property type="match status" value="1"/>
</dbReference>
<dbReference type="PANTHER" id="PTHR33116">
    <property type="entry name" value="REVERSE TRANSCRIPTASE ZINC-BINDING DOMAIN-CONTAINING PROTEIN-RELATED-RELATED"/>
    <property type="match status" value="1"/>
</dbReference>
<dbReference type="RefSeq" id="XP_019084301.1">
    <property type="nucleotide sequence ID" value="XM_019228756.1"/>
</dbReference>
<dbReference type="InterPro" id="IPR026960">
    <property type="entry name" value="RVT-Znf"/>
</dbReference>
<dbReference type="Proteomes" id="UP000694864">
    <property type="component" value="Chromosome 8"/>
</dbReference>
<keyword evidence="2" id="KW-1185">Reference proteome</keyword>